<dbReference type="InterPro" id="IPR036753">
    <property type="entry name" value="ARPC3_sf"/>
</dbReference>
<accession>A0ABQ9BBZ0</accession>
<sequence>MVHHSSFVDEEGVKKACGCPLLPLKSHIKGPAPVSDRTDIVDEAILFFRANVFSRNFDIQSPADKLLVYLTFYINVVLKRLEGCRTLAEGTKAIINLGLEKVPVPGRVWFSFPGSFFADPQSQKEAELFRNYLQQIREETSGRLLSVAYRPNGTPNKWWLAFAKRKFMNIIAL</sequence>
<evidence type="ECO:0000313" key="7">
    <source>
        <dbReference type="EMBL" id="KAJ6381072.1"/>
    </source>
</evidence>
<keyword evidence="3 6" id="KW-0963">Cytoplasm</keyword>
<organism evidence="7 8">
    <name type="scientific">Salix suchowensis</name>
    <dbReference type="NCBI Taxonomy" id="1278906"/>
    <lineage>
        <taxon>Eukaryota</taxon>
        <taxon>Viridiplantae</taxon>
        <taxon>Streptophyta</taxon>
        <taxon>Embryophyta</taxon>
        <taxon>Tracheophyta</taxon>
        <taxon>Spermatophyta</taxon>
        <taxon>Magnoliopsida</taxon>
        <taxon>eudicotyledons</taxon>
        <taxon>Gunneridae</taxon>
        <taxon>Pentapetalae</taxon>
        <taxon>rosids</taxon>
        <taxon>fabids</taxon>
        <taxon>Malpighiales</taxon>
        <taxon>Salicaceae</taxon>
        <taxon>Saliceae</taxon>
        <taxon>Salix</taxon>
    </lineage>
</organism>
<dbReference type="Proteomes" id="UP001141253">
    <property type="component" value="Chromosome 6"/>
</dbReference>
<dbReference type="PANTHER" id="PTHR12391">
    <property type="entry name" value="ARP2/3 COMPLEX 21 KD SUBUNIT"/>
    <property type="match status" value="1"/>
</dbReference>
<dbReference type="PIRSF" id="PIRSF016315">
    <property type="entry name" value="ARP2/3_P21-Arc"/>
    <property type="match status" value="1"/>
</dbReference>
<proteinExistence type="inferred from homology"/>
<evidence type="ECO:0000256" key="1">
    <source>
        <dbReference type="ARBA" id="ARBA00004245"/>
    </source>
</evidence>
<evidence type="ECO:0000256" key="3">
    <source>
        <dbReference type="ARBA" id="ARBA00022490"/>
    </source>
</evidence>
<keyword evidence="5 6" id="KW-0206">Cytoskeleton</keyword>
<evidence type="ECO:0000256" key="4">
    <source>
        <dbReference type="ARBA" id="ARBA00023203"/>
    </source>
</evidence>
<dbReference type="SUPFAM" id="SSF69060">
    <property type="entry name" value="Arp2/3 complex 21 kDa subunit ARPC3"/>
    <property type="match status" value="1"/>
</dbReference>
<dbReference type="Gene3D" id="1.10.1760.10">
    <property type="entry name" value="Actin-related protein 2/3 complex subunit 3"/>
    <property type="match status" value="1"/>
</dbReference>
<evidence type="ECO:0000256" key="5">
    <source>
        <dbReference type="ARBA" id="ARBA00023212"/>
    </source>
</evidence>
<dbReference type="InterPro" id="IPR007204">
    <property type="entry name" value="ARPC3"/>
</dbReference>
<dbReference type="Pfam" id="PF04062">
    <property type="entry name" value="P21-Arc"/>
    <property type="match status" value="1"/>
</dbReference>
<keyword evidence="4 6" id="KW-0009">Actin-binding</keyword>
<comment type="subunit">
    <text evidence="6">Component of the Arp2/3 complex.</text>
</comment>
<evidence type="ECO:0000256" key="6">
    <source>
        <dbReference type="PIRNR" id="PIRNR016315"/>
    </source>
</evidence>
<evidence type="ECO:0000313" key="8">
    <source>
        <dbReference type="Proteomes" id="UP001141253"/>
    </source>
</evidence>
<comment type="function">
    <text evidence="6">Functions as component of the Arp2/3 complex which is involved in regulation of actin polymerization and together with an activating nucleation-promoting factor (NPF) mediates the formation of branched actin networks.</text>
</comment>
<reference evidence="7" key="1">
    <citation type="submission" date="2022-10" db="EMBL/GenBank/DDBJ databases">
        <authorList>
            <person name="Hyden B.L."/>
            <person name="Feng K."/>
            <person name="Yates T."/>
            <person name="Jawdy S."/>
            <person name="Smart L.B."/>
            <person name="Muchero W."/>
        </authorList>
    </citation>
    <scope>NUCLEOTIDE SEQUENCE</scope>
    <source>
        <tissue evidence="7">Shoot tip</tissue>
    </source>
</reference>
<keyword evidence="8" id="KW-1185">Reference proteome</keyword>
<name>A0ABQ9BBZ0_9ROSI</name>
<comment type="similarity">
    <text evidence="2 6">Belongs to the ARPC3 family.</text>
</comment>
<evidence type="ECO:0000256" key="2">
    <source>
        <dbReference type="ARBA" id="ARBA00010856"/>
    </source>
</evidence>
<comment type="caution">
    <text evidence="7">The sequence shown here is derived from an EMBL/GenBank/DDBJ whole genome shotgun (WGS) entry which is preliminary data.</text>
</comment>
<comment type="subcellular location">
    <subcellularLocation>
        <location evidence="1 6">Cytoplasm</location>
        <location evidence="1 6">Cytoskeleton</location>
    </subcellularLocation>
</comment>
<dbReference type="EMBL" id="JAPFFI010000009">
    <property type="protein sequence ID" value="KAJ6381072.1"/>
    <property type="molecule type" value="Genomic_DNA"/>
</dbReference>
<protein>
    <recommendedName>
        <fullName evidence="6">Actin-related protein 2/3 complex subunit 3</fullName>
    </recommendedName>
</protein>
<reference evidence="7" key="2">
    <citation type="journal article" date="2023" name="Int. J. Mol. Sci.">
        <title>De Novo Assembly and Annotation of 11 Diverse Shrub Willow (Salix) Genomes Reveals Novel Gene Organization in Sex-Linked Regions.</title>
        <authorList>
            <person name="Hyden B."/>
            <person name="Feng K."/>
            <person name="Yates T.B."/>
            <person name="Jawdy S."/>
            <person name="Cereghino C."/>
            <person name="Smart L.B."/>
            <person name="Muchero W."/>
        </authorList>
    </citation>
    <scope>NUCLEOTIDE SEQUENCE</scope>
    <source>
        <tissue evidence="7">Shoot tip</tissue>
    </source>
</reference>
<gene>
    <name evidence="7" type="ORF">OIU77_029881</name>
</gene>